<dbReference type="PANTHER" id="PTHR30483:SF6">
    <property type="entry name" value="PERIPLASMIC BINDING PROTEIN OF ABC TRANSPORTER FOR NATURAL AMINO ACIDS"/>
    <property type="match status" value="1"/>
</dbReference>
<keyword evidence="3" id="KW-0472">Membrane</keyword>
<dbReference type="RefSeq" id="WP_190838295.1">
    <property type="nucleotide sequence ID" value="NZ_CAWPPI010000127.1"/>
</dbReference>
<dbReference type="InterPro" id="IPR028082">
    <property type="entry name" value="Peripla_BP_I"/>
</dbReference>
<protein>
    <submittedName>
        <fullName evidence="5">Amino acid ABC transporter substrate-binding protein</fullName>
    </submittedName>
</protein>
<keyword evidence="3" id="KW-1133">Transmembrane helix</keyword>
<dbReference type="CDD" id="cd06268">
    <property type="entry name" value="PBP1_ABC_transporter_LIVBP-like"/>
    <property type="match status" value="1"/>
</dbReference>
<keyword evidence="2" id="KW-0732">Signal</keyword>
<reference evidence="5" key="1">
    <citation type="submission" date="2020-09" db="EMBL/GenBank/DDBJ databases">
        <title>Iningainema tapete sp. nov. (Scytonemataceae, Cyanobacteria) from greenhouses in central Florida (USA) produces two types of nodularin with biosynthetic potential for microcystin-LR and anabaenopeptins.</title>
        <authorList>
            <person name="Berthold D.E."/>
            <person name="Lefler F.W."/>
            <person name="Huang I.-S."/>
            <person name="Abdulla H."/>
            <person name="Zimba P.V."/>
            <person name="Laughinghouse H.D. IV."/>
        </authorList>
    </citation>
    <scope>NUCLEOTIDE SEQUENCE</scope>
    <source>
        <strain evidence="5">BLCCT55</strain>
    </source>
</reference>
<dbReference type="Pfam" id="PF13458">
    <property type="entry name" value="Peripla_BP_6"/>
    <property type="match status" value="1"/>
</dbReference>
<comment type="similarity">
    <text evidence="1">Belongs to the leucine-binding protein family.</text>
</comment>
<comment type="caution">
    <text evidence="5">The sequence shown here is derived from an EMBL/GenBank/DDBJ whole genome shotgun (WGS) entry which is preliminary data.</text>
</comment>
<organism evidence="5 6">
    <name type="scientific">Iningainema tapete BLCC-T55</name>
    <dbReference type="NCBI Taxonomy" id="2748662"/>
    <lineage>
        <taxon>Bacteria</taxon>
        <taxon>Bacillati</taxon>
        <taxon>Cyanobacteriota</taxon>
        <taxon>Cyanophyceae</taxon>
        <taxon>Nostocales</taxon>
        <taxon>Scytonemataceae</taxon>
        <taxon>Iningainema tapete</taxon>
    </lineage>
</organism>
<dbReference type="InterPro" id="IPR051010">
    <property type="entry name" value="BCAA_transport"/>
</dbReference>
<dbReference type="PANTHER" id="PTHR30483">
    <property type="entry name" value="LEUCINE-SPECIFIC-BINDING PROTEIN"/>
    <property type="match status" value="1"/>
</dbReference>
<dbReference type="EMBL" id="JACXAE010000127">
    <property type="protein sequence ID" value="MBD2778517.1"/>
    <property type="molecule type" value="Genomic_DNA"/>
</dbReference>
<feature type="domain" description="Leucine-binding protein" evidence="4">
    <location>
        <begin position="130"/>
        <end position="449"/>
    </location>
</feature>
<evidence type="ECO:0000313" key="5">
    <source>
        <dbReference type="EMBL" id="MBD2778517.1"/>
    </source>
</evidence>
<evidence type="ECO:0000256" key="2">
    <source>
        <dbReference type="ARBA" id="ARBA00022729"/>
    </source>
</evidence>
<dbReference type="Gene3D" id="3.40.50.2300">
    <property type="match status" value="2"/>
</dbReference>
<dbReference type="InterPro" id="IPR028081">
    <property type="entry name" value="Leu-bd"/>
</dbReference>
<evidence type="ECO:0000256" key="3">
    <source>
        <dbReference type="SAM" id="Phobius"/>
    </source>
</evidence>
<evidence type="ECO:0000313" key="6">
    <source>
        <dbReference type="Proteomes" id="UP000629098"/>
    </source>
</evidence>
<keyword evidence="6" id="KW-1185">Reference proteome</keyword>
<evidence type="ECO:0000256" key="1">
    <source>
        <dbReference type="ARBA" id="ARBA00010062"/>
    </source>
</evidence>
<accession>A0A8J7BZV3</accession>
<feature type="transmembrane region" description="Helical" evidence="3">
    <location>
        <begin position="7"/>
        <end position="28"/>
    </location>
</feature>
<sequence length="475" mass="50618">MTQNKENVRLLASLGVAGILIIAIIWMLKEITSPREDLARSTQAVTSPATTTQPLITNRTSPMQARMSLGDKILVTADTTPEKQAGVQAFASGDYTTAQNKFQASLQTNRNDPEALIYLNNAKIGKSRAIKVVVSVPISSILNVSRETLRGVAQAQDEINQTGGINGVPLQLLIANDEGDVGIAQQLATEFVKDSSILAIVGNSRSDISIATGKIYNQGGLVMVAPTTQRAATGKYIFSVSPDSSVFALTLARHITQEAQRKNIAICGDSTSPLTKQSRQQYSDSIRQAGGNITNTVCDFGAPDFNPNAILGRAISDGAEGLVLLPRLDNIEPAINLARANRGRLGLFTYGGMYTIDTLKRGQRYFNGMVLPVFWHPDAVAGNAFTENATKLWGGRVNPRTATAYDALQAIIAGLKQGNTRSGLQVALSNPSFSALGATGTIQFSPEGDRKGTPFLVKIEPGSSSGTGYDFMLVQ</sequence>
<name>A0A8J7BZV3_9CYAN</name>
<evidence type="ECO:0000259" key="4">
    <source>
        <dbReference type="Pfam" id="PF13458"/>
    </source>
</evidence>
<keyword evidence="3" id="KW-0812">Transmembrane</keyword>
<gene>
    <name evidence="5" type="ORF">ICL16_42365</name>
</gene>
<proteinExistence type="inferred from homology"/>
<dbReference type="AlphaFoldDB" id="A0A8J7BZV3"/>
<dbReference type="SUPFAM" id="SSF53822">
    <property type="entry name" value="Periplasmic binding protein-like I"/>
    <property type="match status" value="1"/>
</dbReference>
<dbReference type="Proteomes" id="UP000629098">
    <property type="component" value="Unassembled WGS sequence"/>
</dbReference>